<dbReference type="Pfam" id="PF00566">
    <property type="entry name" value="RabGAP-TBC"/>
    <property type="match status" value="1"/>
</dbReference>
<dbReference type="PANTHER" id="PTHR22957:SF489">
    <property type="entry name" value="TBC1 DOMAIN FAMILY MEMBER 21"/>
    <property type="match status" value="1"/>
</dbReference>
<evidence type="ECO:0000259" key="3">
    <source>
        <dbReference type="PROSITE" id="PS50086"/>
    </source>
</evidence>
<keyword evidence="2" id="KW-0472">Membrane</keyword>
<dbReference type="InterPro" id="IPR035969">
    <property type="entry name" value="Rab-GAP_TBC_sf"/>
</dbReference>
<reference evidence="4" key="1">
    <citation type="submission" date="2022-02" db="EMBL/GenBank/DDBJ databases">
        <title>Atlantic sturgeon de novo genome assembly.</title>
        <authorList>
            <person name="Stock M."/>
            <person name="Klopp C."/>
            <person name="Guiguen Y."/>
            <person name="Cabau C."/>
            <person name="Parinello H."/>
            <person name="Santidrian Yebra-Pimentel E."/>
            <person name="Kuhl H."/>
            <person name="Dirks R.P."/>
            <person name="Guessner J."/>
            <person name="Wuertz S."/>
            <person name="Du K."/>
            <person name="Schartl M."/>
        </authorList>
    </citation>
    <scope>NUCLEOTIDE SEQUENCE</scope>
    <source>
        <strain evidence="4">STURGEONOMICS-FGT-2020</strain>
        <tissue evidence="4">Whole blood</tissue>
    </source>
</reference>
<evidence type="ECO:0000313" key="5">
    <source>
        <dbReference type="Proteomes" id="UP001230051"/>
    </source>
</evidence>
<dbReference type="PANTHER" id="PTHR22957">
    <property type="entry name" value="TBC1 DOMAIN FAMILY MEMBER GTPASE-ACTIVATING PROTEIN"/>
    <property type="match status" value="1"/>
</dbReference>
<keyword evidence="2" id="KW-0812">Transmembrane</keyword>
<dbReference type="Gene3D" id="1.10.8.270">
    <property type="entry name" value="putative rabgap domain of human tbc1 domain family member 14 like domains"/>
    <property type="match status" value="1"/>
</dbReference>
<dbReference type="InterPro" id="IPR000195">
    <property type="entry name" value="Rab-GAP-TBC_dom"/>
</dbReference>
<proteinExistence type="predicted"/>
<evidence type="ECO:0000256" key="1">
    <source>
        <dbReference type="ARBA" id="ARBA00022468"/>
    </source>
</evidence>
<evidence type="ECO:0000313" key="4">
    <source>
        <dbReference type="EMBL" id="KAK1167333.1"/>
    </source>
</evidence>
<keyword evidence="5" id="KW-1185">Reference proteome</keyword>
<protein>
    <submittedName>
        <fullName evidence="4">TBC1 domain family member 21-like</fullName>
    </submittedName>
</protein>
<dbReference type="Gene3D" id="1.10.472.80">
    <property type="entry name" value="Ypt/Rab-GAP domain of gyp1p, domain 3"/>
    <property type="match status" value="1"/>
</dbReference>
<feature type="domain" description="Rab-GAP TBC" evidence="3">
    <location>
        <begin position="59"/>
        <end position="250"/>
    </location>
</feature>
<feature type="transmembrane region" description="Helical" evidence="2">
    <location>
        <begin position="209"/>
        <end position="230"/>
    </location>
</feature>
<dbReference type="Proteomes" id="UP001230051">
    <property type="component" value="Unassembled WGS sequence"/>
</dbReference>
<organism evidence="4 5">
    <name type="scientific">Acipenser oxyrinchus oxyrinchus</name>
    <dbReference type="NCBI Taxonomy" id="40147"/>
    <lineage>
        <taxon>Eukaryota</taxon>
        <taxon>Metazoa</taxon>
        <taxon>Chordata</taxon>
        <taxon>Craniata</taxon>
        <taxon>Vertebrata</taxon>
        <taxon>Euteleostomi</taxon>
        <taxon>Actinopterygii</taxon>
        <taxon>Chondrostei</taxon>
        <taxon>Acipenseriformes</taxon>
        <taxon>Acipenseridae</taxon>
        <taxon>Acipenser</taxon>
    </lineage>
</organism>
<keyword evidence="1" id="KW-0343">GTPase activation</keyword>
<dbReference type="SMART" id="SM00164">
    <property type="entry name" value="TBC"/>
    <property type="match status" value="1"/>
</dbReference>
<keyword evidence="2" id="KW-1133">Transmembrane helix</keyword>
<gene>
    <name evidence="4" type="primary">TBC1D21</name>
    <name evidence="4" type="ORF">AOXY_G12059</name>
</gene>
<accession>A0AAD8DCU7</accession>
<dbReference type="EMBL" id="JAGXEW010000010">
    <property type="protein sequence ID" value="KAK1167333.1"/>
    <property type="molecule type" value="Genomic_DNA"/>
</dbReference>
<name>A0AAD8DCU7_ACIOX</name>
<sequence length="320" mass="37301">MTVPDLPQDYYCFVELQHQPPPQKKWPPIGSSEWNRFFNEQGELQVSQRTVMHEIFTKGLHPSVRPAGWEFLMNFHPWKFYKALNETVVQNPQVMTNKEVVLTRSSINTDVIRTFVVPGKPLCEKKRSELQRVLIATYIYDRVAGYQQGLHEIGMVLQSVMKTECDVFWALRSLLQKTDYTSIIDVGVMKSIKLLEKLIMFLDPKFHTFLYANCKGDLFFLFNWFVLLFLRQMKNNTEVLRLWEVLMTRKPCPRFHVFIALAILQNRKKHLLSLPQDESSIITQACNKINELEAEDLISTACNAYSAFQKANVSIGIFIQ</sequence>
<comment type="caution">
    <text evidence="4">The sequence shown here is derived from an EMBL/GenBank/DDBJ whole genome shotgun (WGS) entry which is preliminary data.</text>
</comment>
<dbReference type="PROSITE" id="PS50086">
    <property type="entry name" value="TBC_RABGAP"/>
    <property type="match status" value="1"/>
</dbReference>
<evidence type="ECO:0000256" key="2">
    <source>
        <dbReference type="SAM" id="Phobius"/>
    </source>
</evidence>
<dbReference type="GO" id="GO:0005096">
    <property type="term" value="F:GTPase activator activity"/>
    <property type="evidence" value="ECO:0007669"/>
    <property type="project" value="UniProtKB-KW"/>
</dbReference>
<dbReference type="SUPFAM" id="SSF47923">
    <property type="entry name" value="Ypt/Rab-GAP domain of gyp1p"/>
    <property type="match status" value="2"/>
</dbReference>
<dbReference type="AlphaFoldDB" id="A0AAD8DCU7"/>